<dbReference type="EMBL" id="PEYW01000024">
    <property type="protein sequence ID" value="PIS20854.1"/>
    <property type="molecule type" value="Genomic_DNA"/>
</dbReference>
<comment type="caution">
    <text evidence="2">The sequence shown here is derived from an EMBL/GenBank/DDBJ whole genome shotgun (WGS) entry which is preliminary data.</text>
</comment>
<dbReference type="GO" id="GO:0004452">
    <property type="term" value="F:isopentenyl-diphosphate delta-isomerase activity"/>
    <property type="evidence" value="ECO:0007669"/>
    <property type="project" value="TreeGrafter"/>
</dbReference>
<name>A0A2H0X7G2_UNCKA</name>
<dbReference type="AlphaFoldDB" id="A0A2H0X7G2"/>
<organism evidence="2 3">
    <name type="scientific">candidate division WWE3 bacterium CG08_land_8_20_14_0_20_43_13</name>
    <dbReference type="NCBI Taxonomy" id="1975087"/>
    <lineage>
        <taxon>Bacteria</taxon>
        <taxon>Katanobacteria</taxon>
    </lineage>
</organism>
<protein>
    <recommendedName>
        <fullName evidence="1">Nudix hydrolase domain-containing protein</fullName>
    </recommendedName>
</protein>
<dbReference type="PROSITE" id="PS51462">
    <property type="entry name" value="NUDIX"/>
    <property type="match status" value="1"/>
</dbReference>
<evidence type="ECO:0000313" key="3">
    <source>
        <dbReference type="Proteomes" id="UP000231414"/>
    </source>
</evidence>
<dbReference type="GO" id="GO:0009240">
    <property type="term" value="P:isopentenyl diphosphate biosynthetic process"/>
    <property type="evidence" value="ECO:0007669"/>
    <property type="project" value="TreeGrafter"/>
</dbReference>
<gene>
    <name evidence="2" type="ORF">COT52_01580</name>
</gene>
<dbReference type="GO" id="GO:0005737">
    <property type="term" value="C:cytoplasm"/>
    <property type="evidence" value="ECO:0007669"/>
    <property type="project" value="TreeGrafter"/>
</dbReference>
<dbReference type="PANTHER" id="PTHR10885:SF20">
    <property type="entry name" value="NUDIX HYDROLASE DOMAIN-CONTAINING PROTEIN"/>
    <property type="match status" value="1"/>
</dbReference>
<dbReference type="InterPro" id="IPR000086">
    <property type="entry name" value="NUDIX_hydrolase_dom"/>
</dbReference>
<proteinExistence type="predicted"/>
<dbReference type="PANTHER" id="PTHR10885">
    <property type="entry name" value="ISOPENTENYL-DIPHOSPHATE DELTA-ISOMERASE"/>
    <property type="match status" value="1"/>
</dbReference>
<dbReference type="SUPFAM" id="SSF55811">
    <property type="entry name" value="Nudix"/>
    <property type="match status" value="1"/>
</dbReference>
<dbReference type="InterPro" id="IPR015797">
    <property type="entry name" value="NUDIX_hydrolase-like_dom_sf"/>
</dbReference>
<dbReference type="Pfam" id="PF00293">
    <property type="entry name" value="NUDIX"/>
    <property type="match status" value="1"/>
</dbReference>
<sequence>MSEQILYHVDENDQEIGQISRLAANSNPDIIHRAVGIFVYDHNGDLLIQKRSSLKDTFPDCWDISLSGHVSYGDSYLQAAVKDIQEELGLVVPEADLLELGKVLVKLPWENEWRVIYRYSLPEGMTVNFPLEETSEIKFVTLSEVKEMLENPDIKWSDKARQLLGHFVRE</sequence>
<accession>A0A2H0X7G2</accession>
<feature type="domain" description="Nudix hydrolase" evidence="1">
    <location>
        <begin position="30"/>
        <end position="162"/>
    </location>
</feature>
<evidence type="ECO:0000259" key="1">
    <source>
        <dbReference type="PROSITE" id="PS51462"/>
    </source>
</evidence>
<dbReference type="Gene3D" id="3.90.79.10">
    <property type="entry name" value="Nucleoside Triphosphate Pyrophosphohydrolase"/>
    <property type="match status" value="1"/>
</dbReference>
<reference evidence="3" key="1">
    <citation type="submission" date="2017-09" db="EMBL/GenBank/DDBJ databases">
        <title>Depth-based differentiation of microbial function through sediment-hosted aquifers and enrichment of novel symbionts in the deep terrestrial subsurface.</title>
        <authorList>
            <person name="Probst A.J."/>
            <person name="Ladd B."/>
            <person name="Jarett J.K."/>
            <person name="Geller-Mcgrath D.E."/>
            <person name="Sieber C.M.K."/>
            <person name="Emerson J.B."/>
            <person name="Anantharaman K."/>
            <person name="Thomas B.C."/>
            <person name="Malmstrom R."/>
            <person name="Stieglmeier M."/>
            <person name="Klingl A."/>
            <person name="Woyke T."/>
            <person name="Ryan C.M."/>
            <person name="Banfield J.F."/>
        </authorList>
    </citation>
    <scope>NUCLEOTIDE SEQUENCE [LARGE SCALE GENOMIC DNA]</scope>
</reference>
<evidence type="ECO:0000313" key="2">
    <source>
        <dbReference type="EMBL" id="PIS20854.1"/>
    </source>
</evidence>
<dbReference type="Proteomes" id="UP000231414">
    <property type="component" value="Unassembled WGS sequence"/>
</dbReference>